<sequence>MSAKRSLAEAEADTNGSGKLVPFTSYSDVHYVLVSLEGTLLSEEDINHMSKRALLTVNTAALPSAVQQVAVRLVAQLCTHPTVDSMDAVSGLVEALYTSEPSVRCEIYQAMLKLHELKGLFADVHLAIEAKQRLDDAVMRDLNHSQHHLRCSSLAVLPMVRPQKTQSTTVIDVFDTICKYTTDAHPKVRQTALNAIFREHLMAVNLPVEMYDECVVATKDDFEQVRLVAVELVWAISSTYPEYPVVIQKFKVTETIRLLDDAFVKICDMVNDSSVVVRQRACTILGRFKNVDSKFLSQTFSKQVMSHLRRFVPRGGTRGYAGRNRGVRGNQQRSFIPTPKGDADVESDEFRLLDSGAAGAFVHGLEDEYQEVRDAAIDSITELSIGNASFAAKAVDFLVDMFNDSSDRVRLCAIRALVSIGERSLIQLTEEQLSIALSAMKDASHIMRHGIYEFLAVSSLAKSENLAQLMTAFKSNLEKYPEDQMPIYLALKALGNNHSSMINAAFVRSLLGISEHYLSREARIDDIVYAGSIVLIMNTKVATRNTLVAVLPDYVYSHLPYLRDKYRGCLPDDILLTVPEKHLFVKHLLDTPHVDESVARLYLEDRRDAACKAFASLQDSLSRFCLGFNSQTIAASGDGGDHAIKSGAILKRKIDEYNIHQSSALSGTAEAEAEAAAAAADPSVRHYEHTVMYYARLASNIPDMQILSAKLYQHVEVLELASKTMYGLYEIEIRTVGLDLDSLLALRYLRLFAHALWLNCHQANLYDPRVAEKLMDEFSQRVRRLVQLAKSRSAEISALEILALDIKNKRISTESISTFIDSFKPLLFAPSTGRCQYALASFIKPSLKKRIIEFNHLFPLNLKIKSSVVWVPHRESIFVTVRMPTQKCVKLCPPPSSLKPLAPMHWSLEWDSVSVSLPLGSGESTSITIDIALRQAADMPWADSFIVKGNLVPRGYKIENYFKCLADDNDQYVDIHIADDGYTVNVNAVEFKPPASIHTRA</sequence>
<dbReference type="AlphaFoldDB" id="A0A9W7XJN1"/>
<dbReference type="PANTHER" id="PTHR20938">
    <property type="entry name" value="INTEGRATOR COMPLEX SUBUNIT 4"/>
    <property type="match status" value="1"/>
</dbReference>
<dbReference type="SUPFAM" id="SSF48371">
    <property type="entry name" value="ARM repeat"/>
    <property type="match status" value="1"/>
</dbReference>
<dbReference type="GO" id="GO:0032039">
    <property type="term" value="C:integrator complex"/>
    <property type="evidence" value="ECO:0007669"/>
    <property type="project" value="TreeGrafter"/>
</dbReference>
<name>A0A9W7XJN1_9FUNG</name>
<dbReference type="GO" id="GO:0016180">
    <property type="term" value="P:snRNA processing"/>
    <property type="evidence" value="ECO:0007669"/>
    <property type="project" value="TreeGrafter"/>
</dbReference>
<gene>
    <name evidence="1" type="ORF">LPJ64_003493</name>
</gene>
<protein>
    <submittedName>
        <fullName evidence="1">Uncharacterized protein</fullName>
    </submittedName>
</protein>
<dbReference type="InterPro" id="IPR011989">
    <property type="entry name" value="ARM-like"/>
</dbReference>
<evidence type="ECO:0000313" key="2">
    <source>
        <dbReference type="Proteomes" id="UP001145021"/>
    </source>
</evidence>
<dbReference type="Proteomes" id="UP001145021">
    <property type="component" value="Unassembled WGS sequence"/>
</dbReference>
<evidence type="ECO:0000313" key="1">
    <source>
        <dbReference type="EMBL" id="KAJ1644870.1"/>
    </source>
</evidence>
<dbReference type="InterPro" id="IPR016024">
    <property type="entry name" value="ARM-type_fold"/>
</dbReference>
<dbReference type="PANTHER" id="PTHR20938:SF0">
    <property type="entry name" value="INTEGRATOR COMPLEX SUBUNIT 4"/>
    <property type="match status" value="1"/>
</dbReference>
<dbReference type="Pfam" id="PF13646">
    <property type="entry name" value="HEAT_2"/>
    <property type="match status" value="1"/>
</dbReference>
<reference evidence="1" key="1">
    <citation type="submission" date="2022-07" db="EMBL/GenBank/DDBJ databases">
        <title>Phylogenomic reconstructions and comparative analyses of Kickxellomycotina fungi.</title>
        <authorList>
            <person name="Reynolds N.K."/>
            <person name="Stajich J.E."/>
            <person name="Barry K."/>
            <person name="Grigoriev I.V."/>
            <person name="Crous P."/>
            <person name="Smith M.E."/>
        </authorList>
    </citation>
    <scope>NUCLEOTIDE SEQUENCE</scope>
    <source>
        <strain evidence="1">NBRC 105413</strain>
    </source>
</reference>
<dbReference type="EMBL" id="JANBOH010000137">
    <property type="protein sequence ID" value="KAJ1644870.1"/>
    <property type="molecule type" value="Genomic_DNA"/>
</dbReference>
<accession>A0A9W7XJN1</accession>
<dbReference type="Gene3D" id="1.25.10.10">
    <property type="entry name" value="Leucine-rich Repeat Variant"/>
    <property type="match status" value="2"/>
</dbReference>
<keyword evidence="2" id="KW-1185">Reference proteome</keyword>
<organism evidence="1 2">
    <name type="scientific">Coemansia asiatica</name>
    <dbReference type="NCBI Taxonomy" id="1052880"/>
    <lineage>
        <taxon>Eukaryota</taxon>
        <taxon>Fungi</taxon>
        <taxon>Fungi incertae sedis</taxon>
        <taxon>Zoopagomycota</taxon>
        <taxon>Kickxellomycotina</taxon>
        <taxon>Kickxellomycetes</taxon>
        <taxon>Kickxellales</taxon>
        <taxon>Kickxellaceae</taxon>
        <taxon>Coemansia</taxon>
    </lineage>
</organism>
<comment type="caution">
    <text evidence="1">The sequence shown here is derived from an EMBL/GenBank/DDBJ whole genome shotgun (WGS) entry which is preliminary data.</text>
</comment>
<proteinExistence type="predicted"/>